<dbReference type="GO" id="GO:0005634">
    <property type="term" value="C:nucleus"/>
    <property type="evidence" value="ECO:0007669"/>
    <property type="project" value="UniProtKB-SubCell"/>
</dbReference>
<protein>
    <recommendedName>
        <fullName evidence="7">HAT C-terminal dimerisation domain-containing protein</fullName>
    </recommendedName>
</protein>
<dbReference type="AlphaFoldDB" id="A0A8S2FLN4"/>
<dbReference type="InterPro" id="IPR052035">
    <property type="entry name" value="ZnF_BED_domain_contain"/>
</dbReference>
<dbReference type="EMBL" id="CAJOBA010055101">
    <property type="protein sequence ID" value="CAF4280513.1"/>
    <property type="molecule type" value="Genomic_DNA"/>
</dbReference>
<dbReference type="PANTHER" id="PTHR46481:SF10">
    <property type="entry name" value="ZINC FINGER BED DOMAIN-CONTAINING PROTEIN 39"/>
    <property type="match status" value="1"/>
</dbReference>
<name>A0A8S2FLN4_9BILA</name>
<evidence type="ECO:0000256" key="3">
    <source>
        <dbReference type="ARBA" id="ARBA00022771"/>
    </source>
</evidence>
<accession>A0A8S2FLN4</accession>
<evidence type="ECO:0000259" key="7">
    <source>
        <dbReference type="Pfam" id="PF05699"/>
    </source>
</evidence>
<dbReference type="EMBL" id="CAJNOK010033138">
    <property type="protein sequence ID" value="CAF1491300.1"/>
    <property type="molecule type" value="Genomic_DNA"/>
</dbReference>
<reference evidence="8" key="1">
    <citation type="submission" date="2021-02" db="EMBL/GenBank/DDBJ databases">
        <authorList>
            <person name="Nowell W R."/>
        </authorList>
    </citation>
    <scope>NUCLEOTIDE SEQUENCE</scope>
</reference>
<dbReference type="GO" id="GO:0008270">
    <property type="term" value="F:zinc ion binding"/>
    <property type="evidence" value="ECO:0007669"/>
    <property type="project" value="UniProtKB-KW"/>
</dbReference>
<comment type="caution">
    <text evidence="8">The sequence shown here is derived from an EMBL/GenBank/DDBJ whole genome shotgun (WGS) entry which is preliminary data.</text>
</comment>
<evidence type="ECO:0000256" key="5">
    <source>
        <dbReference type="ARBA" id="ARBA00023242"/>
    </source>
</evidence>
<evidence type="ECO:0000313" key="9">
    <source>
        <dbReference type="EMBL" id="CAF4280513.1"/>
    </source>
</evidence>
<keyword evidence="3" id="KW-0863">Zinc-finger</keyword>
<dbReference type="Proteomes" id="UP000677228">
    <property type="component" value="Unassembled WGS sequence"/>
</dbReference>
<sequence length="395" mass="44977">MSNSPSSSTTRACSNSKDNTNDVADKYSTTSNFVRHMKRKHEFLYKEWSAKKNVNNDNKQRNIDDMIKQKTSKYSSIDPRQIKLTESIIKDLIIDVGVSLSLVEQNGFKNFMHVVDPMYSLLSRRQITRDKLPKLHDKMVTQLKTLCNNAGYVHIYDILLPGFESYFENDECNNEDNSLSQDNNDDCEETCNDDSNDHFELVPLADDIIKCVSENLELLRLPCFAHRLQLVINDGVKHASNATAALTKVAKIAKCRHSSVLFAEELEKLSKTIPRATKCCSNSQFLTVTAVLNKPVNTFNDVEPILLNPLSVLDGRFKFQWITDRVLLSVLLLRPKSVLDEFYGFLKEENMTSDLIFKRANSYQSLNKLARKIMCVPATSAPVERVFSQSGLLMR</sequence>
<keyword evidence="2" id="KW-0479">Metal-binding</keyword>
<dbReference type="InterPro" id="IPR008906">
    <property type="entry name" value="HATC_C_dom"/>
</dbReference>
<gene>
    <name evidence="8" type="ORF">OVA965_LOCUS36510</name>
    <name evidence="9" type="ORF">TMI583_LOCUS37523</name>
</gene>
<dbReference type="SUPFAM" id="SSF53098">
    <property type="entry name" value="Ribonuclease H-like"/>
    <property type="match status" value="1"/>
</dbReference>
<feature type="region of interest" description="Disordered" evidence="6">
    <location>
        <begin position="1"/>
        <end position="25"/>
    </location>
</feature>
<dbReference type="PANTHER" id="PTHR46481">
    <property type="entry name" value="ZINC FINGER BED DOMAIN-CONTAINING PROTEIN 4"/>
    <property type="match status" value="1"/>
</dbReference>
<dbReference type="Proteomes" id="UP000682733">
    <property type="component" value="Unassembled WGS sequence"/>
</dbReference>
<feature type="domain" description="HAT C-terminal dimerisation" evidence="7">
    <location>
        <begin position="358"/>
        <end position="391"/>
    </location>
</feature>
<evidence type="ECO:0000256" key="2">
    <source>
        <dbReference type="ARBA" id="ARBA00022723"/>
    </source>
</evidence>
<dbReference type="GO" id="GO:0046983">
    <property type="term" value="F:protein dimerization activity"/>
    <property type="evidence" value="ECO:0007669"/>
    <property type="project" value="InterPro"/>
</dbReference>
<dbReference type="InterPro" id="IPR012337">
    <property type="entry name" value="RNaseH-like_sf"/>
</dbReference>
<keyword evidence="4" id="KW-0862">Zinc</keyword>
<dbReference type="Pfam" id="PF05699">
    <property type="entry name" value="Dimer_Tnp_hAT"/>
    <property type="match status" value="1"/>
</dbReference>
<organism evidence="8 10">
    <name type="scientific">Didymodactylos carnosus</name>
    <dbReference type="NCBI Taxonomy" id="1234261"/>
    <lineage>
        <taxon>Eukaryota</taxon>
        <taxon>Metazoa</taxon>
        <taxon>Spiralia</taxon>
        <taxon>Gnathifera</taxon>
        <taxon>Rotifera</taxon>
        <taxon>Eurotatoria</taxon>
        <taxon>Bdelloidea</taxon>
        <taxon>Philodinida</taxon>
        <taxon>Philodinidae</taxon>
        <taxon>Didymodactylos</taxon>
    </lineage>
</organism>
<comment type="subcellular location">
    <subcellularLocation>
        <location evidence="1">Nucleus</location>
    </subcellularLocation>
</comment>
<evidence type="ECO:0000256" key="4">
    <source>
        <dbReference type="ARBA" id="ARBA00022833"/>
    </source>
</evidence>
<proteinExistence type="predicted"/>
<keyword evidence="5" id="KW-0539">Nucleus</keyword>
<evidence type="ECO:0000256" key="6">
    <source>
        <dbReference type="SAM" id="MobiDB-lite"/>
    </source>
</evidence>
<evidence type="ECO:0000313" key="8">
    <source>
        <dbReference type="EMBL" id="CAF1491300.1"/>
    </source>
</evidence>
<feature type="compositionally biased region" description="Polar residues" evidence="6">
    <location>
        <begin position="1"/>
        <end position="18"/>
    </location>
</feature>
<evidence type="ECO:0000256" key="1">
    <source>
        <dbReference type="ARBA" id="ARBA00004123"/>
    </source>
</evidence>
<evidence type="ECO:0000313" key="10">
    <source>
        <dbReference type="Proteomes" id="UP000677228"/>
    </source>
</evidence>